<keyword evidence="3" id="KW-1185">Reference proteome</keyword>
<name>A0A7L7KNF6_9MOLU</name>
<dbReference type="Gene3D" id="1.10.10.10">
    <property type="entry name" value="Winged helix-like DNA-binding domain superfamily/Winged helix DNA-binding domain"/>
    <property type="match status" value="1"/>
</dbReference>
<dbReference type="InterPro" id="IPR055247">
    <property type="entry name" value="InsJ-like_HTH"/>
</dbReference>
<sequence>MNQYSVDFKLKIVKMILKEHISKKSIMREYNVATKTQRQWVHKYQTEGISGLVSKRKIRDKIPTNQEEESVESLKHEILMLKVEIERLKRGYSNEDAKYVKKKKS</sequence>
<dbReference type="EMBL" id="CP048914">
    <property type="protein sequence ID" value="QMS84250.1"/>
    <property type="molecule type" value="Genomic_DNA"/>
</dbReference>
<evidence type="ECO:0000259" key="1">
    <source>
        <dbReference type="Pfam" id="PF13518"/>
    </source>
</evidence>
<dbReference type="SUPFAM" id="SSF46689">
    <property type="entry name" value="Homeodomain-like"/>
    <property type="match status" value="1"/>
</dbReference>
<dbReference type="RefSeq" id="WP_258877859.1">
    <property type="nucleotide sequence ID" value="NZ_CP048914.1"/>
</dbReference>
<evidence type="ECO:0000313" key="3">
    <source>
        <dbReference type="Proteomes" id="UP000514720"/>
    </source>
</evidence>
<dbReference type="Pfam" id="PF13518">
    <property type="entry name" value="HTH_28"/>
    <property type="match status" value="1"/>
</dbReference>
<dbReference type="InterPro" id="IPR036388">
    <property type="entry name" value="WH-like_DNA-bd_sf"/>
</dbReference>
<feature type="domain" description="Insertion element IS150 protein InsJ-like helix-turn-helix" evidence="1">
    <location>
        <begin position="8"/>
        <end position="60"/>
    </location>
</feature>
<dbReference type="AlphaFoldDB" id="A0A7L7KNF6"/>
<dbReference type="Proteomes" id="UP000514720">
    <property type="component" value="Chromosome"/>
</dbReference>
<organism evidence="2 3">
    <name type="scientific">Candidatus Xianfuyuplasma coldseepsis</name>
    <dbReference type="NCBI Taxonomy" id="2782163"/>
    <lineage>
        <taxon>Bacteria</taxon>
        <taxon>Bacillati</taxon>
        <taxon>Mycoplasmatota</taxon>
        <taxon>Mollicutes</taxon>
        <taxon>Candidatus Izemoplasmatales</taxon>
        <taxon>Candidatus Izemoplasmataceae</taxon>
        <taxon>Candidatus Xianfuyuplasma</taxon>
    </lineage>
</organism>
<accession>A0A7L7KNF6</accession>
<protein>
    <submittedName>
        <fullName evidence="2">Helix-turn-helix domain-containing protein</fullName>
    </submittedName>
</protein>
<dbReference type="InterPro" id="IPR009057">
    <property type="entry name" value="Homeodomain-like_sf"/>
</dbReference>
<dbReference type="KEGG" id="xcl:G4Z02_00335"/>
<gene>
    <name evidence="2" type="ORF">G4Z02_00335</name>
</gene>
<evidence type="ECO:0000313" key="2">
    <source>
        <dbReference type="EMBL" id="QMS84250.1"/>
    </source>
</evidence>
<proteinExistence type="predicted"/>
<reference evidence="2 3" key="1">
    <citation type="submission" date="2020-02" db="EMBL/GenBank/DDBJ databases">
        <authorList>
            <person name="Zheng R.K."/>
            <person name="Sun C.M."/>
        </authorList>
    </citation>
    <scope>NUCLEOTIDE SEQUENCE [LARGE SCALE GENOMIC DNA]</scope>
    <source>
        <strain evidence="3">zrk13</strain>
    </source>
</reference>